<dbReference type="AlphaFoldDB" id="A0A2T3ZRT2"/>
<proteinExistence type="inferred from homology"/>
<feature type="chain" id="PRO_5015445101" description="Cytochrome P450" evidence="9">
    <location>
        <begin position="19"/>
        <end position="507"/>
    </location>
</feature>
<dbReference type="SUPFAM" id="SSF48264">
    <property type="entry name" value="Cytochrome P450"/>
    <property type="match status" value="1"/>
</dbReference>
<dbReference type="InterPro" id="IPR002403">
    <property type="entry name" value="Cyt_P450_E_grp-IV"/>
</dbReference>
<keyword evidence="7" id="KW-0349">Heme</keyword>
<feature type="region of interest" description="Disordered" evidence="8">
    <location>
        <begin position="481"/>
        <end position="507"/>
    </location>
</feature>
<evidence type="ECO:0000256" key="5">
    <source>
        <dbReference type="ARBA" id="ARBA00023004"/>
    </source>
</evidence>
<dbReference type="GO" id="GO:0020037">
    <property type="term" value="F:heme binding"/>
    <property type="evidence" value="ECO:0007669"/>
    <property type="project" value="InterPro"/>
</dbReference>
<dbReference type="GO" id="GO:0005506">
    <property type="term" value="F:iron ion binding"/>
    <property type="evidence" value="ECO:0007669"/>
    <property type="project" value="InterPro"/>
</dbReference>
<dbReference type="CDD" id="cd11041">
    <property type="entry name" value="CYP503A1-like"/>
    <property type="match status" value="1"/>
</dbReference>
<reference evidence="10 11" key="1">
    <citation type="submission" date="2016-07" db="EMBL/GenBank/DDBJ databases">
        <title>Multiple horizontal gene transfer events from other fungi enriched the ability of initially mycotrophic Trichoderma (Ascomycota) to feed on dead plant biomass.</title>
        <authorList>
            <consortium name="DOE Joint Genome Institute"/>
            <person name="Aerts A."/>
            <person name="Atanasova L."/>
            <person name="Chenthamara K."/>
            <person name="Zhang J."/>
            <person name="Grujic M."/>
            <person name="Henrissat B."/>
            <person name="Kuo A."/>
            <person name="Salamov A."/>
            <person name="Lipzen A."/>
            <person name="Labutti K."/>
            <person name="Barry K."/>
            <person name="Miao Y."/>
            <person name="Rahimi M.J."/>
            <person name="Shen Q."/>
            <person name="Grigoriev I.V."/>
            <person name="Kubicek C.P."/>
            <person name="Druzhinina I.S."/>
        </authorList>
    </citation>
    <scope>NUCLEOTIDE SEQUENCE [LARGE SCALE GENOMIC DNA]</scope>
    <source>
        <strain evidence="10 11">CBS 226.95</strain>
    </source>
</reference>
<dbReference type="STRING" id="983964.A0A2T3ZRT2"/>
<sequence>MELSQLLASLACIAVSYGVVQLANEWRRVRRVKMRTVDLPVLNLTGNDYAGAERAYTENLGGLLREGYEKYKHGFYQLFSPTGFLVIASADYVQEISQLPEGTLDFHGATQRRMIGDYNWLQVGDTLLAHTILTDVVRQLGNLLPVLQEEIEYCFQNVLPPCQATWTPGNIQKLAPRLIAIIMGRVFVGPDLNRNKEWVDNVIQFVDDVFAAGWKIKAYSHFARPFAARFLVAETRRVQNQKAMARRLLVPILRDRLASLNEPGAEKHLDLLQWLVVNNAKSPHPKTLENLAELALVAYVGSTHTAATTLTNILLDIAARPNDLEVLRNEISTINLEATGLDLKQSFYINHTSKLDSYMKESQRLNPAFLMTFSRIVRKTFTLSNGLTFPAGTHFIVPASRISLDPEVWENPQEFDGFRFSDLRAKTPENIHKYQFTGTSPQAMHFGYGRNACPGRFFASTTIKVFVAHLLTNYDIKLSTKERPPNDATGSQNSVPQDAEILFRSRQ</sequence>
<evidence type="ECO:0000313" key="10">
    <source>
        <dbReference type="EMBL" id="PTB47478.1"/>
    </source>
</evidence>
<comment type="similarity">
    <text evidence="2">Belongs to the cytochrome P450 family.</text>
</comment>
<name>A0A2T3ZRT2_TRIHA</name>
<evidence type="ECO:0000256" key="3">
    <source>
        <dbReference type="ARBA" id="ARBA00022723"/>
    </source>
</evidence>
<keyword evidence="9" id="KW-0732">Signal</keyword>
<keyword evidence="3 7" id="KW-0479">Metal-binding</keyword>
<dbReference type="GO" id="GO:0016705">
    <property type="term" value="F:oxidoreductase activity, acting on paired donors, with incorporation or reduction of molecular oxygen"/>
    <property type="evidence" value="ECO:0007669"/>
    <property type="project" value="InterPro"/>
</dbReference>
<evidence type="ECO:0000313" key="11">
    <source>
        <dbReference type="Proteomes" id="UP000241690"/>
    </source>
</evidence>
<evidence type="ECO:0000256" key="7">
    <source>
        <dbReference type="PIRSR" id="PIRSR602403-1"/>
    </source>
</evidence>
<accession>A0A2T3ZRT2</accession>
<feature type="signal peptide" evidence="9">
    <location>
        <begin position="1"/>
        <end position="18"/>
    </location>
</feature>
<evidence type="ECO:0000256" key="9">
    <source>
        <dbReference type="SAM" id="SignalP"/>
    </source>
</evidence>
<dbReference type="PANTHER" id="PTHR46206">
    <property type="entry name" value="CYTOCHROME P450"/>
    <property type="match status" value="1"/>
</dbReference>
<evidence type="ECO:0008006" key="12">
    <source>
        <dbReference type="Google" id="ProtNLM"/>
    </source>
</evidence>
<comment type="cofactor">
    <cofactor evidence="1 7">
        <name>heme</name>
        <dbReference type="ChEBI" id="CHEBI:30413"/>
    </cofactor>
</comment>
<keyword evidence="5 7" id="KW-0408">Iron</keyword>
<dbReference type="Pfam" id="PF00067">
    <property type="entry name" value="p450"/>
    <property type="match status" value="1"/>
</dbReference>
<dbReference type="InterPro" id="IPR001128">
    <property type="entry name" value="Cyt_P450"/>
</dbReference>
<dbReference type="InterPro" id="IPR036396">
    <property type="entry name" value="Cyt_P450_sf"/>
</dbReference>
<dbReference type="PRINTS" id="PR00465">
    <property type="entry name" value="EP450IV"/>
</dbReference>
<evidence type="ECO:0000256" key="4">
    <source>
        <dbReference type="ARBA" id="ARBA00023002"/>
    </source>
</evidence>
<evidence type="ECO:0000256" key="1">
    <source>
        <dbReference type="ARBA" id="ARBA00001971"/>
    </source>
</evidence>
<keyword evidence="11" id="KW-1185">Reference proteome</keyword>
<feature type="binding site" description="axial binding residue" evidence="7">
    <location>
        <position position="453"/>
    </location>
    <ligand>
        <name>heme</name>
        <dbReference type="ChEBI" id="CHEBI:30413"/>
    </ligand>
    <ligandPart>
        <name>Fe</name>
        <dbReference type="ChEBI" id="CHEBI:18248"/>
    </ligandPart>
</feature>
<gene>
    <name evidence="10" type="ORF">M431DRAFT_21965</name>
</gene>
<dbReference type="Proteomes" id="UP000241690">
    <property type="component" value="Unassembled WGS sequence"/>
</dbReference>
<organism evidence="10 11">
    <name type="scientific">Trichoderma harzianum CBS 226.95</name>
    <dbReference type="NCBI Taxonomy" id="983964"/>
    <lineage>
        <taxon>Eukaryota</taxon>
        <taxon>Fungi</taxon>
        <taxon>Dikarya</taxon>
        <taxon>Ascomycota</taxon>
        <taxon>Pezizomycotina</taxon>
        <taxon>Sordariomycetes</taxon>
        <taxon>Hypocreomycetidae</taxon>
        <taxon>Hypocreales</taxon>
        <taxon>Hypocreaceae</taxon>
        <taxon>Trichoderma</taxon>
    </lineage>
</organism>
<keyword evidence="6" id="KW-0503">Monooxygenase</keyword>
<dbReference type="Gene3D" id="1.10.630.10">
    <property type="entry name" value="Cytochrome P450"/>
    <property type="match status" value="1"/>
</dbReference>
<keyword evidence="4" id="KW-0560">Oxidoreductase</keyword>
<dbReference type="RefSeq" id="XP_024767155.1">
    <property type="nucleotide sequence ID" value="XM_024913556.1"/>
</dbReference>
<evidence type="ECO:0000256" key="6">
    <source>
        <dbReference type="ARBA" id="ARBA00023033"/>
    </source>
</evidence>
<dbReference type="GeneID" id="36622118"/>
<evidence type="ECO:0000256" key="2">
    <source>
        <dbReference type="ARBA" id="ARBA00010617"/>
    </source>
</evidence>
<dbReference type="GO" id="GO:0004497">
    <property type="term" value="F:monooxygenase activity"/>
    <property type="evidence" value="ECO:0007669"/>
    <property type="project" value="UniProtKB-KW"/>
</dbReference>
<protein>
    <recommendedName>
        <fullName evidence="12">Cytochrome P450</fullName>
    </recommendedName>
</protein>
<evidence type="ECO:0000256" key="8">
    <source>
        <dbReference type="SAM" id="MobiDB-lite"/>
    </source>
</evidence>
<dbReference type="EMBL" id="KZ679720">
    <property type="protein sequence ID" value="PTB47478.1"/>
    <property type="molecule type" value="Genomic_DNA"/>
</dbReference>